<keyword evidence="1" id="KW-0175">Coiled coil</keyword>
<comment type="caution">
    <text evidence="2">The sequence shown here is derived from an EMBL/GenBank/DDBJ whole genome shotgun (WGS) entry which is preliminary data.</text>
</comment>
<evidence type="ECO:0000256" key="1">
    <source>
        <dbReference type="SAM" id="Coils"/>
    </source>
</evidence>
<evidence type="ECO:0000313" key="2">
    <source>
        <dbReference type="EMBL" id="CAG8720963.1"/>
    </source>
</evidence>
<dbReference type="AlphaFoldDB" id="A0A9N9I4F6"/>
<keyword evidence="3" id="KW-1185">Reference proteome</keyword>
<dbReference type="Proteomes" id="UP000789405">
    <property type="component" value="Unassembled WGS sequence"/>
</dbReference>
<proteinExistence type="predicted"/>
<accession>A0A9N9I4F6</accession>
<dbReference type="EMBL" id="CAJVPY010010693">
    <property type="protein sequence ID" value="CAG8720963.1"/>
    <property type="molecule type" value="Genomic_DNA"/>
</dbReference>
<sequence>MEYRQPCKECIKEEKFWTTENIRIKEILKVGENQQEDKIENEDEMIIDIETEEERENKELRNQMKEEKEETERLINIKLNENVNLAQRVMEVGMENEKLNRKIEEYEMVEKVICDKNESIFHCENCKEEGTNYIYYPQSSINMYKTLYLAEQEISKKRVEELKEFNNLFNSYQTLEMEKKDEIIFREQQTIEEILSEFNTVINYERTKNNN</sequence>
<dbReference type="OrthoDB" id="10628672at2759"/>
<evidence type="ECO:0000313" key="3">
    <source>
        <dbReference type="Proteomes" id="UP000789405"/>
    </source>
</evidence>
<name>A0A9N9I4F6_9GLOM</name>
<gene>
    <name evidence="2" type="ORF">DERYTH_LOCUS14317</name>
</gene>
<reference evidence="2" key="1">
    <citation type="submission" date="2021-06" db="EMBL/GenBank/DDBJ databases">
        <authorList>
            <person name="Kallberg Y."/>
            <person name="Tangrot J."/>
            <person name="Rosling A."/>
        </authorList>
    </citation>
    <scope>NUCLEOTIDE SEQUENCE</scope>
    <source>
        <strain evidence="2">MA453B</strain>
    </source>
</reference>
<feature type="coiled-coil region" evidence="1">
    <location>
        <begin position="46"/>
        <end position="109"/>
    </location>
</feature>
<protein>
    <submittedName>
        <fullName evidence="2">6025_t:CDS:1</fullName>
    </submittedName>
</protein>
<organism evidence="2 3">
    <name type="scientific">Dentiscutata erythropus</name>
    <dbReference type="NCBI Taxonomy" id="1348616"/>
    <lineage>
        <taxon>Eukaryota</taxon>
        <taxon>Fungi</taxon>
        <taxon>Fungi incertae sedis</taxon>
        <taxon>Mucoromycota</taxon>
        <taxon>Glomeromycotina</taxon>
        <taxon>Glomeromycetes</taxon>
        <taxon>Diversisporales</taxon>
        <taxon>Gigasporaceae</taxon>
        <taxon>Dentiscutata</taxon>
    </lineage>
</organism>